<evidence type="ECO:0000256" key="3">
    <source>
        <dbReference type="ARBA" id="ARBA00022676"/>
    </source>
</evidence>
<dbReference type="GO" id="GO:0019856">
    <property type="term" value="P:pyrimidine nucleobase biosynthetic process"/>
    <property type="evidence" value="ECO:0007669"/>
    <property type="project" value="TreeGrafter"/>
</dbReference>
<dbReference type="Gene3D" id="3.40.50.2020">
    <property type="match status" value="1"/>
</dbReference>
<feature type="binding site" description="in other chain" evidence="7">
    <location>
        <begin position="124"/>
        <end position="132"/>
    </location>
    <ligand>
        <name>5-phospho-alpha-D-ribose 1-diphosphate</name>
        <dbReference type="ChEBI" id="CHEBI:58017"/>
        <note>ligand shared between dimeric partners</note>
    </ligand>
</feature>
<evidence type="ECO:0000256" key="7">
    <source>
        <dbReference type="HAMAP-Rule" id="MF_01208"/>
    </source>
</evidence>
<dbReference type="GO" id="GO:0000287">
    <property type="term" value="F:magnesium ion binding"/>
    <property type="evidence" value="ECO:0007669"/>
    <property type="project" value="UniProtKB-UniRule"/>
</dbReference>
<name>A0A849SNK4_UNCEI</name>
<evidence type="ECO:0000256" key="5">
    <source>
        <dbReference type="ARBA" id="ARBA00022842"/>
    </source>
</evidence>
<dbReference type="Proteomes" id="UP000580839">
    <property type="component" value="Unassembled WGS sequence"/>
</dbReference>
<dbReference type="EC" id="2.4.2.10" evidence="2 7"/>
<dbReference type="AlphaFoldDB" id="A0A849SNK4"/>
<feature type="binding site" evidence="7">
    <location>
        <position position="128"/>
    </location>
    <ligand>
        <name>orotate</name>
        <dbReference type="ChEBI" id="CHEBI:30839"/>
    </ligand>
</feature>
<comment type="catalytic activity">
    <reaction evidence="7">
        <text>orotidine 5'-phosphate + diphosphate = orotate + 5-phospho-alpha-D-ribose 1-diphosphate</text>
        <dbReference type="Rhea" id="RHEA:10380"/>
        <dbReference type="ChEBI" id="CHEBI:30839"/>
        <dbReference type="ChEBI" id="CHEBI:33019"/>
        <dbReference type="ChEBI" id="CHEBI:57538"/>
        <dbReference type="ChEBI" id="CHEBI:58017"/>
        <dbReference type="EC" id="2.4.2.10"/>
    </reaction>
</comment>
<evidence type="ECO:0000256" key="6">
    <source>
        <dbReference type="ARBA" id="ARBA00022975"/>
    </source>
</evidence>
<reference evidence="8 9" key="1">
    <citation type="submission" date="2020-04" db="EMBL/GenBank/DDBJ databases">
        <title>Metagenomic profiling of ammonia- and methane-oxidizing microorganisms in a Dutch drinking water treatment plant.</title>
        <authorList>
            <person name="Poghosyan L."/>
            <person name="Leucker S."/>
        </authorList>
    </citation>
    <scope>NUCLEOTIDE SEQUENCE [LARGE SCALE GENOMIC DNA]</scope>
    <source>
        <strain evidence="8">S-RSF-IL-03</strain>
    </source>
</reference>
<keyword evidence="5 7" id="KW-0460">Magnesium</keyword>
<comment type="caution">
    <text evidence="7">Lacks conserved residue(s) required for the propagation of feature annotation.</text>
</comment>
<dbReference type="HAMAP" id="MF_01208">
    <property type="entry name" value="PyrE"/>
    <property type="match status" value="1"/>
</dbReference>
<dbReference type="FunFam" id="3.40.50.2020:FF:000029">
    <property type="entry name" value="Orotate phosphoribosyltransferase"/>
    <property type="match status" value="1"/>
</dbReference>
<keyword evidence="3 7" id="KW-0328">Glycosyltransferase</keyword>
<feature type="binding site" evidence="7">
    <location>
        <position position="156"/>
    </location>
    <ligand>
        <name>orotate</name>
        <dbReference type="ChEBI" id="CHEBI:30839"/>
    </ligand>
</feature>
<comment type="cofactor">
    <cofactor evidence="7">
        <name>Mg(2+)</name>
        <dbReference type="ChEBI" id="CHEBI:18420"/>
    </cofactor>
</comment>
<comment type="pathway">
    <text evidence="1 7">Pyrimidine metabolism; UMP biosynthesis via de novo pathway; UMP from orotate: step 1/2.</text>
</comment>
<evidence type="ECO:0000313" key="9">
    <source>
        <dbReference type="Proteomes" id="UP000580839"/>
    </source>
</evidence>
<keyword evidence="4 7" id="KW-0808">Transferase</keyword>
<feature type="binding site" evidence="7">
    <location>
        <position position="102"/>
    </location>
    <ligand>
        <name>5-phospho-alpha-D-ribose 1-diphosphate</name>
        <dbReference type="ChEBI" id="CHEBI:58017"/>
        <note>ligand shared between dimeric partners</note>
    </ligand>
</feature>
<organism evidence="8 9">
    <name type="scientific">Eiseniibacteriota bacterium</name>
    <dbReference type="NCBI Taxonomy" id="2212470"/>
    <lineage>
        <taxon>Bacteria</taxon>
        <taxon>Candidatus Eiseniibacteriota</taxon>
    </lineage>
</organism>
<dbReference type="InterPro" id="IPR029057">
    <property type="entry name" value="PRTase-like"/>
</dbReference>
<keyword evidence="6 7" id="KW-0665">Pyrimidine biosynthesis</keyword>
<evidence type="ECO:0000256" key="2">
    <source>
        <dbReference type="ARBA" id="ARBA00011971"/>
    </source>
</evidence>
<dbReference type="InterPro" id="IPR004467">
    <property type="entry name" value="Or_phspho_trans_dom"/>
</dbReference>
<dbReference type="InterPro" id="IPR000836">
    <property type="entry name" value="PRTase_dom"/>
</dbReference>
<dbReference type="PANTHER" id="PTHR19278:SF9">
    <property type="entry name" value="URIDINE 5'-MONOPHOSPHATE SYNTHASE"/>
    <property type="match status" value="1"/>
</dbReference>
<proteinExistence type="inferred from homology"/>
<dbReference type="InterPro" id="IPR023031">
    <property type="entry name" value="OPRT"/>
</dbReference>
<dbReference type="GO" id="GO:0004588">
    <property type="term" value="F:orotate phosphoribosyltransferase activity"/>
    <property type="evidence" value="ECO:0007669"/>
    <property type="project" value="UniProtKB-UniRule"/>
</dbReference>
<dbReference type="NCBIfam" id="TIGR00336">
    <property type="entry name" value="pyrE"/>
    <property type="match status" value="1"/>
</dbReference>
<dbReference type="UniPathway" id="UPA00070">
    <property type="reaction ID" value="UER00119"/>
</dbReference>
<comment type="function">
    <text evidence="7">Catalyzes the transfer of a ribosyl phosphate group from 5-phosphoribose 1-diphosphate to orotate, leading to the formation of orotidine monophosphate (OMP).</text>
</comment>
<evidence type="ECO:0000256" key="4">
    <source>
        <dbReference type="ARBA" id="ARBA00022679"/>
    </source>
</evidence>
<comment type="caution">
    <text evidence="8">The sequence shown here is derived from an EMBL/GenBank/DDBJ whole genome shotgun (WGS) entry which is preliminary data.</text>
</comment>
<feature type="binding site" evidence="7">
    <location>
        <position position="98"/>
    </location>
    <ligand>
        <name>5-phospho-alpha-D-ribose 1-diphosphate</name>
        <dbReference type="ChEBI" id="CHEBI:58017"/>
        <note>ligand shared between dimeric partners</note>
    </ligand>
</feature>
<dbReference type="PANTHER" id="PTHR19278">
    <property type="entry name" value="OROTATE PHOSPHORIBOSYLTRANSFERASE"/>
    <property type="match status" value="1"/>
</dbReference>
<evidence type="ECO:0000313" key="8">
    <source>
        <dbReference type="EMBL" id="NOT34184.1"/>
    </source>
</evidence>
<dbReference type="SUPFAM" id="SSF53271">
    <property type="entry name" value="PRTase-like"/>
    <property type="match status" value="1"/>
</dbReference>
<gene>
    <name evidence="7 8" type="primary">pyrE</name>
    <name evidence="8" type="ORF">HOP12_08460</name>
</gene>
<comment type="similarity">
    <text evidence="7">Belongs to the purine/pyrimidine phosphoribosyltransferase family. PyrE subfamily.</text>
</comment>
<protein>
    <recommendedName>
        <fullName evidence="2 7">Orotate phosphoribosyltransferase</fullName>
        <shortName evidence="7">OPRT</shortName>
        <shortName evidence="7">OPRTase</shortName>
        <ecNumber evidence="2 7">2.4.2.10</ecNumber>
    </recommendedName>
</protein>
<sequence>MTSPDERDQLRQMLLDRSMKFGEFVLSSGATSNYYIDVRKTSLHPGGLKMIARLLWERLKDDDITAVGGLTMGADPLVAGVMLYSAEQGRPLEGFLVRSTAKDHGMRGQVEGNLAGHKRVAILDDVITSGESALIAAEAAESYRAQVVRVLAVVDREQGATQIFQQRNLPFQALYSIGELLPAQRG</sequence>
<dbReference type="GO" id="GO:0044205">
    <property type="term" value="P:'de novo' UMP biosynthetic process"/>
    <property type="evidence" value="ECO:0007669"/>
    <property type="project" value="UniProtKB-UniRule"/>
</dbReference>
<evidence type="ECO:0000256" key="1">
    <source>
        <dbReference type="ARBA" id="ARBA00004889"/>
    </source>
</evidence>
<feature type="binding site" evidence="7">
    <location>
        <position position="104"/>
    </location>
    <ligand>
        <name>5-phospho-alpha-D-ribose 1-diphosphate</name>
        <dbReference type="ChEBI" id="CHEBI:58017"/>
        <note>ligand shared between dimeric partners</note>
    </ligand>
</feature>
<comment type="subunit">
    <text evidence="7">Homodimer.</text>
</comment>
<dbReference type="CDD" id="cd06223">
    <property type="entry name" value="PRTases_typeI"/>
    <property type="match status" value="1"/>
</dbReference>
<accession>A0A849SNK4</accession>
<dbReference type="EMBL" id="JABFRW010000098">
    <property type="protein sequence ID" value="NOT34184.1"/>
    <property type="molecule type" value="Genomic_DNA"/>
</dbReference>